<sequence length="648" mass="68242">MKSYFATGLMLSSLVAGTAHGRDMSVPECATACSRGLFRYRVANQHNLHLKAACKDMARQRELFLCLASACGEDYGPALAYTISACSNYGALIVNLLPDELDHVGLAPRGFPSLAPRFDMGRFAFDSQFTLAVDCTAGSNGVLTLSLPESVPSGIPQPPPSGDSPLLPGSGAGDPNLGSSPPAGNIDPNLDPSPPAGNTGPNLDHSPPAGNTDSNLGSQPGDPSIPNSDQSGTFANTASNGSGGDGDPSNGIGSPAPADADCNPETGGSRSNPSGTPNGQAPSQHSPGSSPNDAAAGPGSGASGNSSPQSPDGSQGNPVDCAVGTDDPACNSKTQENALGELMARLTVPHQVLQRLQHRKNQYQHLVLPFLCQPKVTPTVLQMDLPCAPSPVSLKQHQHHLCFPTPTPHLMVATPQETQEAPKPAPLQPMEVIKRVRHPTQVAVAVLLKLRLALHRLLRLPASQATALRVQGILPALYPAKTDLTQGLVALLLSRHPQVLSQPATLLQLQQMLDCHLRKEKQILRPMEMAPLVMEVLAHALVAHQTQKTVLSLMVRYLQVLMVMAVRDLIRHEETVAVVTVCLHATATARQALVVVSHLSLGLQILLSSLLAHTTANSPVVQVTAAKDRMTGVPKRLEIMKHQDNPLL</sequence>
<evidence type="ECO:0000256" key="1">
    <source>
        <dbReference type="SAM" id="MobiDB-lite"/>
    </source>
</evidence>
<keyword evidence="2" id="KW-0732">Signal</keyword>
<dbReference type="OrthoDB" id="5421216at2759"/>
<feature type="region of interest" description="Disordered" evidence="1">
    <location>
        <begin position="149"/>
        <end position="333"/>
    </location>
</feature>
<evidence type="ECO:0000313" key="4">
    <source>
        <dbReference type="Proteomes" id="UP001140502"/>
    </source>
</evidence>
<keyword evidence="4" id="KW-1185">Reference proteome</keyword>
<feature type="compositionally biased region" description="Polar residues" evidence="1">
    <location>
        <begin position="266"/>
        <end position="285"/>
    </location>
</feature>
<comment type="caution">
    <text evidence="3">The sequence shown here is derived from an EMBL/GenBank/DDBJ whole genome shotgun (WGS) entry which is preliminary data.</text>
</comment>
<evidence type="ECO:0000256" key="2">
    <source>
        <dbReference type="SAM" id="SignalP"/>
    </source>
</evidence>
<feature type="compositionally biased region" description="Polar residues" evidence="1">
    <location>
        <begin position="225"/>
        <end position="238"/>
    </location>
</feature>
<reference evidence="3" key="1">
    <citation type="submission" date="2022-10" db="EMBL/GenBank/DDBJ databases">
        <title>Tapping the CABI collections for fungal endophytes: first genome assemblies for Collariella, Neodidymelliopsis, Ascochyta clinopodiicola, Didymella pomorum, Didymosphaeria variabile, Neocosmospora piperis and Neocucurbitaria cava.</title>
        <authorList>
            <person name="Hill R."/>
        </authorList>
    </citation>
    <scope>NUCLEOTIDE SEQUENCE</scope>
    <source>
        <strain evidence="3">IMI 366586</strain>
    </source>
</reference>
<feature type="signal peptide" evidence="2">
    <location>
        <begin position="1"/>
        <end position="21"/>
    </location>
</feature>
<organism evidence="3 4">
    <name type="scientific">Fusarium piperis</name>
    <dbReference type="NCBI Taxonomy" id="1435070"/>
    <lineage>
        <taxon>Eukaryota</taxon>
        <taxon>Fungi</taxon>
        <taxon>Dikarya</taxon>
        <taxon>Ascomycota</taxon>
        <taxon>Pezizomycotina</taxon>
        <taxon>Sordariomycetes</taxon>
        <taxon>Hypocreomycetidae</taxon>
        <taxon>Hypocreales</taxon>
        <taxon>Nectriaceae</taxon>
        <taxon>Fusarium</taxon>
        <taxon>Fusarium solani species complex</taxon>
    </lineage>
</organism>
<proteinExistence type="predicted"/>
<name>A0A9W8W4G9_9HYPO</name>
<protein>
    <submittedName>
        <fullName evidence="3">Uncharacterized protein</fullName>
    </submittedName>
</protein>
<dbReference type="AlphaFoldDB" id="A0A9W8W4G9"/>
<gene>
    <name evidence="3" type="ORF">N0V84_010678</name>
</gene>
<dbReference type="Proteomes" id="UP001140502">
    <property type="component" value="Unassembled WGS sequence"/>
</dbReference>
<accession>A0A9W8W4G9</accession>
<evidence type="ECO:0000313" key="3">
    <source>
        <dbReference type="EMBL" id="KAJ4310980.1"/>
    </source>
</evidence>
<dbReference type="EMBL" id="JAPEUR010000350">
    <property type="protein sequence ID" value="KAJ4310980.1"/>
    <property type="molecule type" value="Genomic_DNA"/>
</dbReference>
<feature type="compositionally biased region" description="Low complexity" evidence="1">
    <location>
        <begin position="286"/>
        <end position="311"/>
    </location>
</feature>
<feature type="chain" id="PRO_5040849947" evidence="2">
    <location>
        <begin position="22"/>
        <end position="648"/>
    </location>
</feature>
<feature type="compositionally biased region" description="Polar residues" evidence="1">
    <location>
        <begin position="209"/>
        <end position="218"/>
    </location>
</feature>